<organism evidence="1 2">
    <name type="scientific">Candidatus Eubacterium avistercoris</name>
    <dbReference type="NCBI Taxonomy" id="2838567"/>
    <lineage>
        <taxon>Bacteria</taxon>
        <taxon>Bacillati</taxon>
        <taxon>Bacillota</taxon>
        <taxon>Clostridia</taxon>
        <taxon>Eubacteriales</taxon>
        <taxon>Eubacteriaceae</taxon>
        <taxon>Eubacterium</taxon>
    </lineage>
</organism>
<reference evidence="1" key="1">
    <citation type="journal article" date="2021" name="PeerJ">
        <title>Extensive microbial diversity within the chicken gut microbiome revealed by metagenomics and culture.</title>
        <authorList>
            <person name="Gilroy R."/>
            <person name="Ravi A."/>
            <person name="Getino M."/>
            <person name="Pursley I."/>
            <person name="Horton D.L."/>
            <person name="Alikhan N.F."/>
            <person name="Baker D."/>
            <person name="Gharbi K."/>
            <person name="Hall N."/>
            <person name="Watson M."/>
            <person name="Adriaenssens E.M."/>
            <person name="Foster-Nyarko E."/>
            <person name="Jarju S."/>
            <person name="Secka A."/>
            <person name="Antonio M."/>
            <person name="Oren A."/>
            <person name="Chaudhuri R.R."/>
            <person name="La Ragione R."/>
            <person name="Hildebrand F."/>
            <person name="Pallen M.J."/>
        </authorList>
    </citation>
    <scope>NUCLEOTIDE SEQUENCE</scope>
    <source>
        <strain evidence="1">CHK192-9172</strain>
    </source>
</reference>
<sequence>MRVKHLSGKISLGKGMFFNAGGTAGWIETSRPEIHVYFGAFLFIKGETMFSDERNKKALPGAQDRLQK</sequence>
<protein>
    <submittedName>
        <fullName evidence="1">Uncharacterized protein</fullName>
    </submittedName>
</protein>
<reference evidence="1" key="2">
    <citation type="submission" date="2021-04" db="EMBL/GenBank/DDBJ databases">
        <authorList>
            <person name="Gilroy R."/>
        </authorList>
    </citation>
    <scope>NUCLEOTIDE SEQUENCE</scope>
    <source>
        <strain evidence="1">CHK192-9172</strain>
    </source>
</reference>
<comment type="caution">
    <text evidence="1">The sequence shown here is derived from an EMBL/GenBank/DDBJ whole genome shotgun (WGS) entry which is preliminary data.</text>
</comment>
<gene>
    <name evidence="1" type="ORF">IAA08_10870</name>
</gene>
<accession>A0A9D2D4K8</accession>
<evidence type="ECO:0000313" key="1">
    <source>
        <dbReference type="EMBL" id="HIZ08419.1"/>
    </source>
</evidence>
<dbReference type="EMBL" id="DXCH01000289">
    <property type="protein sequence ID" value="HIZ08419.1"/>
    <property type="molecule type" value="Genomic_DNA"/>
</dbReference>
<proteinExistence type="predicted"/>
<name>A0A9D2D4K8_9FIRM</name>
<dbReference type="Proteomes" id="UP000824024">
    <property type="component" value="Unassembled WGS sequence"/>
</dbReference>
<evidence type="ECO:0000313" key="2">
    <source>
        <dbReference type="Proteomes" id="UP000824024"/>
    </source>
</evidence>
<dbReference type="AlphaFoldDB" id="A0A9D2D4K8"/>